<dbReference type="SUPFAM" id="SSF52172">
    <property type="entry name" value="CheY-like"/>
    <property type="match status" value="1"/>
</dbReference>
<keyword evidence="5" id="KW-1185">Reference proteome</keyword>
<dbReference type="PROSITE" id="PS50110">
    <property type="entry name" value="RESPONSE_REGULATORY"/>
    <property type="match status" value="1"/>
</dbReference>
<dbReference type="EMBL" id="AZHX01000852">
    <property type="protein sequence ID" value="ETX05850.1"/>
    <property type="molecule type" value="Genomic_DNA"/>
</dbReference>
<comment type="caution">
    <text evidence="4">The sequence shown here is derived from an EMBL/GenBank/DDBJ whole genome shotgun (WGS) entry which is preliminary data.</text>
</comment>
<dbReference type="GO" id="GO:0000155">
    <property type="term" value="F:phosphorelay sensor kinase activity"/>
    <property type="evidence" value="ECO:0007669"/>
    <property type="project" value="TreeGrafter"/>
</dbReference>
<evidence type="ECO:0000256" key="1">
    <source>
        <dbReference type="ARBA" id="ARBA00022553"/>
    </source>
</evidence>
<feature type="modified residue" description="4-aspartylphosphate" evidence="2">
    <location>
        <position position="54"/>
    </location>
</feature>
<evidence type="ECO:0000256" key="2">
    <source>
        <dbReference type="PROSITE-ProRule" id="PRU00169"/>
    </source>
</evidence>
<keyword evidence="1 2" id="KW-0597">Phosphoprotein</keyword>
<dbReference type="InterPro" id="IPR011006">
    <property type="entry name" value="CheY-like_superfamily"/>
</dbReference>
<dbReference type="InterPro" id="IPR001789">
    <property type="entry name" value="Sig_transdc_resp-reg_receiver"/>
</dbReference>
<dbReference type="PANTHER" id="PTHR43547">
    <property type="entry name" value="TWO-COMPONENT HISTIDINE KINASE"/>
    <property type="match status" value="1"/>
</dbReference>
<dbReference type="HOGENOM" id="CLU_000445_69_17_7"/>
<accession>W4M6M6</accession>
<dbReference type="Pfam" id="PF00072">
    <property type="entry name" value="Response_reg"/>
    <property type="match status" value="1"/>
</dbReference>
<proteinExistence type="predicted"/>
<protein>
    <recommendedName>
        <fullName evidence="3">Response regulatory domain-containing protein</fullName>
    </recommendedName>
</protein>
<sequence length="173" mass="19383">MQPQSKILIVDDYPANVEILKKIFGSHYELATAASGDEALVEARDFRPDIILLDVMMPGMDGYETCRQLRATPDLAHTKILMVSAKARLEERLQGYDAGADDYIIKPFDPHELRAKVNVYAQLKSLQEVDRLKSNILSLLNHELRTPLNKCTRAITTSEAKTRFEPAQTAGIA</sequence>
<evidence type="ECO:0000259" key="3">
    <source>
        <dbReference type="PROSITE" id="PS50110"/>
    </source>
</evidence>
<evidence type="ECO:0000313" key="4">
    <source>
        <dbReference type="EMBL" id="ETX05850.1"/>
    </source>
</evidence>
<dbReference type="Gene3D" id="3.40.50.2300">
    <property type="match status" value="1"/>
</dbReference>
<reference evidence="4 5" key="1">
    <citation type="journal article" date="2014" name="Nature">
        <title>An environmental bacterial taxon with a large and distinct metabolic repertoire.</title>
        <authorList>
            <person name="Wilson M.C."/>
            <person name="Mori T."/>
            <person name="Ruckert C."/>
            <person name="Uria A.R."/>
            <person name="Helf M.J."/>
            <person name="Takada K."/>
            <person name="Gernert C."/>
            <person name="Steffens U.A."/>
            <person name="Heycke N."/>
            <person name="Schmitt S."/>
            <person name="Rinke C."/>
            <person name="Helfrich E.J."/>
            <person name="Brachmann A.O."/>
            <person name="Gurgui C."/>
            <person name="Wakimoto T."/>
            <person name="Kracht M."/>
            <person name="Crusemann M."/>
            <person name="Hentschel U."/>
            <person name="Abe I."/>
            <person name="Matsunaga S."/>
            <person name="Kalinowski J."/>
            <person name="Takeyama H."/>
            <person name="Piel J."/>
        </authorList>
    </citation>
    <scope>NUCLEOTIDE SEQUENCE [LARGE SCALE GENOMIC DNA]</scope>
    <source>
        <strain evidence="5">TSY2</strain>
    </source>
</reference>
<feature type="domain" description="Response regulatory" evidence="3">
    <location>
        <begin position="6"/>
        <end position="121"/>
    </location>
</feature>
<gene>
    <name evidence="4" type="ORF">ETSY2_20575</name>
</gene>
<evidence type="ECO:0000313" key="5">
    <source>
        <dbReference type="Proteomes" id="UP000019140"/>
    </source>
</evidence>
<name>W4M6M6_9BACT</name>
<dbReference type="PATRIC" id="fig|1429439.4.peg.3499"/>
<dbReference type="SMART" id="SM00448">
    <property type="entry name" value="REC"/>
    <property type="match status" value="1"/>
</dbReference>
<dbReference type="PANTHER" id="PTHR43547:SF2">
    <property type="entry name" value="HYBRID SIGNAL TRANSDUCTION HISTIDINE KINASE C"/>
    <property type="match status" value="1"/>
</dbReference>
<dbReference type="Proteomes" id="UP000019140">
    <property type="component" value="Unassembled WGS sequence"/>
</dbReference>
<organism evidence="4 5">
    <name type="scientific">Candidatus Entotheonella gemina</name>
    <dbReference type="NCBI Taxonomy" id="1429439"/>
    <lineage>
        <taxon>Bacteria</taxon>
        <taxon>Pseudomonadati</taxon>
        <taxon>Nitrospinota/Tectimicrobiota group</taxon>
        <taxon>Candidatus Tectimicrobiota</taxon>
        <taxon>Candidatus Entotheonellia</taxon>
        <taxon>Candidatus Entotheonellales</taxon>
        <taxon>Candidatus Entotheonellaceae</taxon>
        <taxon>Candidatus Entotheonella</taxon>
    </lineage>
</organism>
<dbReference type="AlphaFoldDB" id="W4M6M6"/>